<sequence>MDTAIPRLYPDGATIDFFCGNAGAAEFLSLLRPQSTVITFDHKRKSPGYIFKFFLNLRRYKYKSAYLGVGISPLYPLLLSLLAGIPDVHWEGINPILAMLGVKCHVPRPGHRVQRNLGLVGIQENISPESWPIPRIPRGYLPSFPDSDGLTAWLGNSPLLIIHPGSSAQQSATKRPDPLVLKSVEEGVSHWSGAWKIIRVFGPDEVNLIPLFPETPSARNLKIEGVGEILAVLARGNALIAGDSGYGHLATAVDLPVITLAGPTDVNSTKPWTSRGFVLRSRDHLDCMPCYETPNFYSCPYENRCMRSISASDIILTLKQLTHDAN</sequence>
<dbReference type="KEGG" id="aiq:Azoinq_08570"/>
<keyword evidence="1" id="KW-0328">Glycosyltransferase</keyword>
<organism evidence="3 4">
    <name type="scientific">Azospira inquinata</name>
    <dbReference type="NCBI Taxonomy" id="2785627"/>
    <lineage>
        <taxon>Bacteria</taxon>
        <taxon>Pseudomonadati</taxon>
        <taxon>Pseudomonadota</taxon>
        <taxon>Betaproteobacteria</taxon>
        <taxon>Rhodocyclales</taxon>
        <taxon>Rhodocyclaceae</taxon>
        <taxon>Azospira</taxon>
    </lineage>
</organism>
<keyword evidence="2" id="KW-0808">Transferase</keyword>
<dbReference type="Pfam" id="PF01075">
    <property type="entry name" value="Glyco_transf_9"/>
    <property type="match status" value="1"/>
</dbReference>
<dbReference type="GO" id="GO:0008713">
    <property type="term" value="F:ADP-heptose-lipopolysaccharide heptosyltransferase activity"/>
    <property type="evidence" value="ECO:0007669"/>
    <property type="project" value="TreeGrafter"/>
</dbReference>
<dbReference type="GO" id="GO:0005829">
    <property type="term" value="C:cytosol"/>
    <property type="evidence" value="ECO:0007669"/>
    <property type="project" value="TreeGrafter"/>
</dbReference>
<dbReference type="EMBL" id="CP064782">
    <property type="protein sequence ID" value="QWT47929.1"/>
    <property type="molecule type" value="Genomic_DNA"/>
</dbReference>
<keyword evidence="4" id="KW-1185">Reference proteome</keyword>
<proteinExistence type="predicted"/>
<dbReference type="Proteomes" id="UP000683428">
    <property type="component" value="Chromosome"/>
</dbReference>
<dbReference type="InterPro" id="IPR002201">
    <property type="entry name" value="Glyco_trans_9"/>
</dbReference>
<dbReference type="PANTHER" id="PTHR30160">
    <property type="entry name" value="TETRAACYLDISACCHARIDE 4'-KINASE-RELATED"/>
    <property type="match status" value="1"/>
</dbReference>
<dbReference type="AlphaFoldDB" id="A0A975XTN8"/>
<evidence type="ECO:0000256" key="1">
    <source>
        <dbReference type="ARBA" id="ARBA00022676"/>
    </source>
</evidence>
<gene>
    <name evidence="3" type="ORF">Azoinq_08570</name>
</gene>
<evidence type="ECO:0000256" key="2">
    <source>
        <dbReference type="ARBA" id="ARBA00022679"/>
    </source>
</evidence>
<evidence type="ECO:0000313" key="4">
    <source>
        <dbReference type="Proteomes" id="UP000683428"/>
    </source>
</evidence>
<dbReference type="InterPro" id="IPR051199">
    <property type="entry name" value="LPS_LOS_Heptosyltrfase"/>
</dbReference>
<dbReference type="GO" id="GO:0009244">
    <property type="term" value="P:lipopolysaccharide core region biosynthetic process"/>
    <property type="evidence" value="ECO:0007669"/>
    <property type="project" value="TreeGrafter"/>
</dbReference>
<accession>A0A975XTN8</accession>
<evidence type="ECO:0000313" key="3">
    <source>
        <dbReference type="EMBL" id="QWT47929.1"/>
    </source>
</evidence>
<protein>
    <submittedName>
        <fullName evidence="3">Glycosyltransferase family 9 protein</fullName>
    </submittedName>
</protein>
<name>A0A975XTN8_9RHOO</name>
<dbReference type="RefSeq" id="WP_216130002.1">
    <property type="nucleotide sequence ID" value="NZ_CP064782.1"/>
</dbReference>
<reference evidence="3" key="1">
    <citation type="submission" date="2020-11" db="EMBL/GenBank/DDBJ databases">
        <title>Azospira inquinata sp. nov.</title>
        <authorList>
            <person name="Moe W.M."/>
            <person name="Mikes M.C."/>
        </authorList>
    </citation>
    <scope>NUCLEOTIDE SEQUENCE</scope>
    <source>
        <strain evidence="3">Azo-3</strain>
    </source>
</reference>